<reference evidence="1" key="1">
    <citation type="submission" date="2022-05" db="EMBL/GenBank/DDBJ databases">
        <title>A methanotrophic Mycobacterium dominates a cave microbial ecosystem.</title>
        <authorList>
            <person name="Van Spanning R.J.M."/>
            <person name="Guan Q."/>
            <person name="Melkonian C."/>
            <person name="Gallant J."/>
            <person name="Polerecky L."/>
            <person name="Flot J.-F."/>
            <person name="Brandt B.W."/>
            <person name="Braster M."/>
            <person name="Iturbe Espinoza P."/>
            <person name="Aerts J."/>
            <person name="Meima-Franke M."/>
            <person name="Piersma S.R."/>
            <person name="Bunduc C."/>
            <person name="Ummels R."/>
            <person name="Pain A."/>
            <person name="Fleming E.J."/>
            <person name="van der Wel N."/>
            <person name="Gherman V.D."/>
            <person name="Sarbu S.M."/>
            <person name="Bodelier P.L.E."/>
            <person name="Bitter W."/>
        </authorList>
    </citation>
    <scope>NUCLEOTIDE SEQUENCE</scope>
    <source>
        <strain evidence="1">Sulfur Cave</strain>
    </source>
</reference>
<dbReference type="RefSeq" id="WP_219068357.1">
    <property type="nucleotide sequence ID" value="NZ_CAJUXY010000035.1"/>
</dbReference>
<evidence type="ECO:0008006" key="3">
    <source>
        <dbReference type="Google" id="ProtNLM"/>
    </source>
</evidence>
<keyword evidence="2" id="KW-1185">Reference proteome</keyword>
<evidence type="ECO:0000313" key="1">
    <source>
        <dbReference type="EMBL" id="UQX11465.1"/>
    </source>
</evidence>
<accession>A0ABY4QKA8</accession>
<proteinExistence type="predicted"/>
<sequence length="194" mass="21841">MLVSDLNHFLNLSDDVPAPARRLAQHFADIVRAATAGQRVDEQWTSALPCRRRPGRRPCSGRISLVRHDPPASIRWWCSNCPDEGVISNWENSPYDLRRRRLTAVDAIREIVLDTEVAAALRELLLLDPDCQRLVFSMRAHPNGAALHASDDDLEELIGFVAAEANHEPNRRRQRRLDAAFDALSIAAQRPLVT</sequence>
<dbReference type="EMBL" id="CP097320">
    <property type="protein sequence ID" value="UQX11465.1"/>
    <property type="molecule type" value="Genomic_DNA"/>
</dbReference>
<organism evidence="1 2">
    <name type="scientific">Candidatus Mycobacterium methanotrophicum</name>
    <dbReference type="NCBI Taxonomy" id="2943498"/>
    <lineage>
        <taxon>Bacteria</taxon>
        <taxon>Bacillati</taxon>
        <taxon>Actinomycetota</taxon>
        <taxon>Actinomycetes</taxon>
        <taxon>Mycobacteriales</taxon>
        <taxon>Mycobacteriaceae</taxon>
        <taxon>Mycobacterium</taxon>
    </lineage>
</organism>
<gene>
    <name evidence="1" type="ORF">M5I08_02820</name>
</gene>
<name>A0ABY4QKA8_9MYCO</name>
<dbReference type="Proteomes" id="UP001056610">
    <property type="component" value="Chromosome"/>
</dbReference>
<evidence type="ECO:0000313" key="2">
    <source>
        <dbReference type="Proteomes" id="UP001056610"/>
    </source>
</evidence>
<protein>
    <recommendedName>
        <fullName evidence="3">DUF222 domain-containing protein</fullName>
    </recommendedName>
</protein>